<evidence type="ECO:0000256" key="9">
    <source>
        <dbReference type="ARBA" id="ARBA00023180"/>
    </source>
</evidence>
<dbReference type="PANTHER" id="PTHR48423:SF1">
    <property type="entry name" value="INTERLEUKIN-27 RECEPTOR SUBUNIT ALPHA"/>
    <property type="match status" value="1"/>
</dbReference>
<dbReference type="InterPro" id="IPR036179">
    <property type="entry name" value="Ig-like_dom_sf"/>
</dbReference>
<dbReference type="Gene3D" id="2.60.40.10">
    <property type="entry name" value="Immunoglobulins"/>
    <property type="match status" value="6"/>
</dbReference>
<feature type="signal peptide" evidence="12">
    <location>
        <begin position="1"/>
        <end position="19"/>
    </location>
</feature>
<dbReference type="InterPro" id="IPR003961">
    <property type="entry name" value="FN3_dom"/>
</dbReference>
<evidence type="ECO:0000256" key="5">
    <source>
        <dbReference type="ARBA" id="ARBA00022737"/>
    </source>
</evidence>
<organism evidence="14">
    <name type="scientific">Iconisemion striatum</name>
    <dbReference type="NCBI Taxonomy" id="60296"/>
    <lineage>
        <taxon>Eukaryota</taxon>
        <taxon>Metazoa</taxon>
        <taxon>Chordata</taxon>
        <taxon>Craniata</taxon>
        <taxon>Vertebrata</taxon>
        <taxon>Euteleostomi</taxon>
        <taxon>Actinopterygii</taxon>
        <taxon>Neopterygii</taxon>
        <taxon>Teleostei</taxon>
        <taxon>Neoteleostei</taxon>
        <taxon>Acanthomorphata</taxon>
        <taxon>Ovalentaria</taxon>
        <taxon>Atherinomorphae</taxon>
        <taxon>Cyprinodontiformes</taxon>
        <taxon>Nothobranchiidae</taxon>
        <taxon>Iconisemion</taxon>
    </lineage>
</organism>
<feature type="transmembrane region" description="Helical" evidence="11">
    <location>
        <begin position="621"/>
        <end position="647"/>
    </location>
</feature>
<dbReference type="InterPro" id="IPR036116">
    <property type="entry name" value="FN3_sf"/>
</dbReference>
<evidence type="ECO:0000256" key="12">
    <source>
        <dbReference type="SAM" id="SignalP"/>
    </source>
</evidence>
<evidence type="ECO:0000256" key="4">
    <source>
        <dbReference type="ARBA" id="ARBA00022729"/>
    </source>
</evidence>
<reference evidence="14" key="1">
    <citation type="submission" date="2016-05" db="EMBL/GenBank/DDBJ databases">
        <authorList>
            <person name="Lavstsen T."/>
            <person name="Jespersen J.S."/>
        </authorList>
    </citation>
    <scope>NUCLEOTIDE SEQUENCE</scope>
    <source>
        <tissue evidence="14">Brain</tissue>
    </source>
</reference>
<protein>
    <submittedName>
        <fullName evidence="14">Colony stimulating factor 3 receptor (Granulocyte)</fullName>
    </submittedName>
</protein>
<keyword evidence="8 14" id="KW-0675">Receptor</keyword>
<keyword evidence="4 12" id="KW-0732">Signal</keyword>
<comment type="subcellular location">
    <subcellularLocation>
        <location evidence="1">Membrane</location>
        <topology evidence="1">Single-pass type I membrane protein</topology>
    </subcellularLocation>
</comment>
<gene>
    <name evidence="14" type="primary">CSF3R</name>
</gene>
<accession>A0A1A7YXE4</accession>
<keyword evidence="3 11" id="KW-0812">Transmembrane</keyword>
<keyword evidence="10" id="KW-0393">Immunoglobulin domain</keyword>
<evidence type="ECO:0000256" key="6">
    <source>
        <dbReference type="ARBA" id="ARBA00022989"/>
    </source>
</evidence>
<dbReference type="InterPro" id="IPR010457">
    <property type="entry name" value="IgC2-like_lig-bd"/>
</dbReference>
<evidence type="ECO:0000259" key="13">
    <source>
        <dbReference type="PROSITE" id="PS50853"/>
    </source>
</evidence>
<dbReference type="SUPFAM" id="SSF48726">
    <property type="entry name" value="Immunoglobulin"/>
    <property type="match status" value="1"/>
</dbReference>
<evidence type="ECO:0000256" key="3">
    <source>
        <dbReference type="ARBA" id="ARBA00022692"/>
    </source>
</evidence>
<name>A0A1A7YXE4_9TELE</name>
<dbReference type="PANTHER" id="PTHR48423">
    <property type="entry name" value="INTERLEUKIN-27 RECEPTOR SUBUNIT ALPHA"/>
    <property type="match status" value="1"/>
</dbReference>
<feature type="domain" description="Fibronectin type-III" evidence="13">
    <location>
        <begin position="527"/>
        <end position="619"/>
    </location>
</feature>
<reference evidence="14" key="2">
    <citation type="submission" date="2016-06" db="EMBL/GenBank/DDBJ databases">
        <title>The genome of a short-lived fish provides insights into sex chromosome evolution and the genetic control of aging.</title>
        <authorList>
            <person name="Reichwald K."/>
            <person name="Felder M."/>
            <person name="Petzold A."/>
            <person name="Koch P."/>
            <person name="Groth M."/>
            <person name="Platzer M."/>
        </authorList>
    </citation>
    <scope>NUCLEOTIDE SEQUENCE</scope>
    <source>
        <tissue evidence="14">Brain</tissue>
    </source>
</reference>
<keyword evidence="5" id="KW-0677">Repeat</keyword>
<keyword evidence="6 11" id="KW-1133">Transmembrane helix</keyword>
<dbReference type="AlphaFoldDB" id="A0A1A7YXE4"/>
<feature type="domain" description="Fibronectin type-III" evidence="13">
    <location>
        <begin position="429"/>
        <end position="526"/>
    </location>
</feature>
<dbReference type="PROSITE" id="PS50853">
    <property type="entry name" value="FN3"/>
    <property type="match status" value="2"/>
</dbReference>
<evidence type="ECO:0000256" key="8">
    <source>
        <dbReference type="ARBA" id="ARBA00023170"/>
    </source>
</evidence>
<evidence type="ECO:0000256" key="11">
    <source>
        <dbReference type="SAM" id="Phobius"/>
    </source>
</evidence>
<dbReference type="EMBL" id="HADX01013045">
    <property type="protein sequence ID" value="SBP35277.1"/>
    <property type="molecule type" value="Transcribed_RNA"/>
</dbReference>
<proteinExistence type="inferred from homology"/>
<dbReference type="Pfam" id="PF06328">
    <property type="entry name" value="Lep_receptor_Ig"/>
    <property type="match status" value="1"/>
</dbReference>
<sequence length="837" mass="94316">MMLSSWMWVTAVLVTSASGAGDEDDTQPCAKVHTLSSVVPLGSPVTATCVIREDCLLVTARAALIEWRLGSDFIPSSPVANESNRVSKVVVSSFNHTRAVLTCGISFPDNEPSFQIYAGVEIRAGYPPQIPQNLSCQANLTYRPTLTCRWDPGLQETHLLTKYTLHTHIWDLNKNYTYELPSGVHHYTISRSNFVLFAEMKIYVKVENNLGEAASVPITLEPVSAAKFDPPKIQDITADPKRLGCLQLEWRLSQNQEWLYFNHLNLQARFKATGQWSDPLTFLNRAKPPRPMDLCRLLPGMEYLAQIRVRYKQSPWSEWSSSKSGVTPETAPVGRLNTWMKVSKNQTHTQLNIQLFWKPSRRFRANGQNVSYVVSLQKLHGERWKVCSTGMNYCTFTLSERVKKVYLTAVNRAGTSSPTQIWVYQPKAQTAGLGVTAVPHDGSFLVQWTTAATTDLTGYVVEWRPLLKSDLSHIQFEIVDKNQSSLSLNGSFEPYKPYRISVYPRFKDGIGPPQTVDAFLQQKAPDVVPKMKIKGIWKSFFELYWDEIPLEQRNGIIKDYKVFYWEDKGRVKAVTVDPKERKVTLRDLNTGTLCEAFMMVSTFGGSLNGSTIHFEVEPYDVVAVALTAIASVFGLTILILIVLACLFKHKRLKGHFWFSVPDPANSSIKRWALESNQYIRSSLESEEPNPVYLSHLSFLDSTTKLSKEEDDIWSNSTDDTSDLGESICGSPFIPEYSGSNSNSVPYATVLFSGPVNIPPPNQPHVYLRSQSTQPLLETEESFSPKCYQNVASDETPREQCFFGPCDGCLPEREEEPTIVWDDFPFLHALAMNDAEND</sequence>
<evidence type="ECO:0000256" key="1">
    <source>
        <dbReference type="ARBA" id="ARBA00004479"/>
    </source>
</evidence>
<keyword evidence="9" id="KW-0325">Glycoprotein</keyword>
<dbReference type="SUPFAM" id="SSF49265">
    <property type="entry name" value="Fibronectin type III"/>
    <property type="match status" value="4"/>
</dbReference>
<dbReference type="EMBL" id="HADW01001412">
    <property type="protein sequence ID" value="SBP02812.1"/>
    <property type="molecule type" value="Transcribed_RNA"/>
</dbReference>
<evidence type="ECO:0000256" key="7">
    <source>
        <dbReference type="ARBA" id="ARBA00023136"/>
    </source>
</evidence>
<comment type="similarity">
    <text evidence="2">Belongs to the type I cytokine receptor family. Type 2 subfamily.</text>
</comment>
<dbReference type="CDD" id="cd00063">
    <property type="entry name" value="FN3"/>
    <property type="match status" value="3"/>
</dbReference>
<evidence type="ECO:0000256" key="2">
    <source>
        <dbReference type="ARBA" id="ARBA00008921"/>
    </source>
</evidence>
<evidence type="ECO:0000256" key="10">
    <source>
        <dbReference type="ARBA" id="ARBA00023319"/>
    </source>
</evidence>
<dbReference type="SMART" id="SM00060">
    <property type="entry name" value="FN3"/>
    <property type="match status" value="4"/>
</dbReference>
<evidence type="ECO:0000313" key="14">
    <source>
        <dbReference type="EMBL" id="SBP35277.1"/>
    </source>
</evidence>
<keyword evidence="7 11" id="KW-0472">Membrane</keyword>
<dbReference type="InterPro" id="IPR052672">
    <property type="entry name" value="Type1_Cytokine_Rcpt_Type2"/>
</dbReference>
<dbReference type="GO" id="GO:0005886">
    <property type="term" value="C:plasma membrane"/>
    <property type="evidence" value="ECO:0007669"/>
    <property type="project" value="UniProtKB-ARBA"/>
</dbReference>
<feature type="chain" id="PRO_5015055123" evidence="12">
    <location>
        <begin position="20"/>
        <end position="837"/>
    </location>
</feature>
<dbReference type="InterPro" id="IPR013783">
    <property type="entry name" value="Ig-like_fold"/>
</dbReference>